<evidence type="ECO:0000313" key="2">
    <source>
        <dbReference type="Proteomes" id="UP000035212"/>
    </source>
</evidence>
<dbReference type="Proteomes" id="UP000035212">
    <property type="component" value="Chromosome"/>
</dbReference>
<dbReference type="EMBL" id="CP011020">
    <property type="protein sequence ID" value="AKK01878.1"/>
    <property type="molecule type" value="Genomic_DNA"/>
</dbReference>
<proteinExistence type="predicted"/>
<reference evidence="2" key="2">
    <citation type="submission" date="2015-03" db="EMBL/GenBank/DDBJ databases">
        <authorList>
            <person name="Deng P."/>
            <person name="Lu S."/>
        </authorList>
    </citation>
    <scope>NUCLEOTIDE SEQUENCE [LARGE SCALE GENOMIC DNA]</scope>
    <source>
        <strain evidence="2">UFB2</strain>
    </source>
</reference>
<accession>A0A0G3GQQ3</accession>
<organism evidence="1 2">
    <name type="scientific">Pseudomonas chlororaphis</name>
    <dbReference type="NCBI Taxonomy" id="587753"/>
    <lineage>
        <taxon>Bacteria</taxon>
        <taxon>Pseudomonadati</taxon>
        <taxon>Pseudomonadota</taxon>
        <taxon>Gammaproteobacteria</taxon>
        <taxon>Pseudomonadales</taxon>
        <taxon>Pseudomonadaceae</taxon>
        <taxon>Pseudomonas</taxon>
    </lineage>
</organism>
<gene>
    <name evidence="1" type="ORF">VM99_26555</name>
</gene>
<dbReference type="PATRIC" id="fig|587753.11.peg.5462"/>
<dbReference type="AlphaFoldDB" id="A0A0G3GQQ3"/>
<sequence length="95" mass="10801">MGLPQCVRDAKKIDFGVPISGYLCCAEFQPPCVIGVVFSETRGRFTDGKTIRTSLVERVYELRGYQLCETHNGSRYVVCHWWYENGAAPEVNMIH</sequence>
<protein>
    <submittedName>
        <fullName evidence="1">Uncharacterized protein</fullName>
    </submittedName>
</protein>
<reference evidence="1 2" key="1">
    <citation type="journal article" date="2015" name="Stand. Genomic Sci.">
        <title>Complete genome of Pseudomonas chlororaphis strain UFB2, a soil bacterium with antibacterial activity against bacterial canker pathogen of tomato.</title>
        <authorList>
            <person name="Deng P."/>
            <person name="Wang X."/>
            <person name="Baird S.M."/>
            <person name="Lu S.E."/>
        </authorList>
    </citation>
    <scope>NUCLEOTIDE SEQUENCE [LARGE SCALE GENOMIC DNA]</scope>
    <source>
        <strain evidence="1 2">UFB2</strain>
    </source>
</reference>
<name>A0A0G3GQQ3_9PSED</name>
<evidence type="ECO:0000313" key="1">
    <source>
        <dbReference type="EMBL" id="AKK01878.1"/>
    </source>
</evidence>